<evidence type="ECO:0000259" key="8">
    <source>
        <dbReference type="Pfam" id="PF17768"/>
    </source>
</evidence>
<dbReference type="InterPro" id="IPR004610">
    <property type="entry name" value="RecJ"/>
</dbReference>
<reference evidence="9" key="2">
    <citation type="submission" date="2022-01" db="EMBL/GenBank/DDBJ databases">
        <authorList>
            <person name="Zivanovic Y."/>
            <person name="Moreira D."/>
            <person name="Lopez-Garcia P."/>
        </authorList>
    </citation>
    <scope>NUCLEOTIDE SEQUENCE</scope>
    <source>
        <strain evidence="9">G9</strain>
    </source>
</reference>
<keyword evidence="4" id="KW-0378">Hydrolase</keyword>
<dbReference type="InterPro" id="IPR003156">
    <property type="entry name" value="DHHA1_dom"/>
</dbReference>
<evidence type="ECO:0000313" key="10">
    <source>
        <dbReference type="Proteomes" id="UP001154265"/>
    </source>
</evidence>
<feature type="domain" description="DDH" evidence="6">
    <location>
        <begin position="93"/>
        <end position="246"/>
    </location>
</feature>
<feature type="domain" description="DHHA1" evidence="7">
    <location>
        <begin position="365"/>
        <end position="462"/>
    </location>
</feature>
<dbReference type="Pfam" id="PF02272">
    <property type="entry name" value="DHHA1"/>
    <property type="match status" value="1"/>
</dbReference>
<dbReference type="PANTHER" id="PTHR30255:SF2">
    <property type="entry name" value="SINGLE-STRANDED-DNA-SPECIFIC EXONUCLEASE RECJ"/>
    <property type="match status" value="1"/>
</dbReference>
<dbReference type="InterPro" id="IPR001667">
    <property type="entry name" value="DDH_dom"/>
</dbReference>
<dbReference type="GO" id="GO:0004527">
    <property type="term" value="F:exonuclease activity"/>
    <property type="evidence" value="ECO:0007669"/>
    <property type="project" value="UniProtKB-KW"/>
</dbReference>
<keyword evidence="5 9" id="KW-0269">Exonuclease</keyword>
<feature type="domain" description="RecJ OB" evidence="8">
    <location>
        <begin position="478"/>
        <end position="579"/>
    </location>
</feature>
<reference evidence="9" key="1">
    <citation type="journal article" date="2022" name="Genome Biol. Evol.">
        <title>A New Gene Family Diagnostic for Intracellular Biomineralization of Amorphous Ca Carbonates by Cyanobacteria.</title>
        <authorList>
            <person name="Benzerara K."/>
            <person name="Duprat E."/>
            <person name="Bitard-Feildel T."/>
            <person name="Caumes G."/>
            <person name="Cassier-Chauvat C."/>
            <person name="Chauvat F."/>
            <person name="Dezi M."/>
            <person name="Diop S.I."/>
            <person name="Gaschignard G."/>
            <person name="Gorgen S."/>
            <person name="Gugger M."/>
            <person name="Lopez-Garcia P."/>
            <person name="Millet M."/>
            <person name="Skouri-Panet F."/>
            <person name="Moreira D."/>
            <person name="Callebaut I."/>
        </authorList>
    </citation>
    <scope>NUCLEOTIDE SEQUENCE</scope>
    <source>
        <strain evidence="9">G9</strain>
    </source>
</reference>
<dbReference type="NCBIfam" id="TIGR00644">
    <property type="entry name" value="recJ"/>
    <property type="match status" value="1"/>
</dbReference>
<dbReference type="Proteomes" id="UP001154265">
    <property type="component" value="Unassembled WGS sequence"/>
</dbReference>
<keyword evidence="3" id="KW-0540">Nuclease</keyword>
<sequence>MPIYNYLGAIAMVMWQRVSDDLAPADFVTAVQAMDPEAGNYTAQLLWQRGYRDIRELSGFFDPGNYTPTSALAFPEMAAALARLQQAQERQEKVVIWGDFDADGVTATAVLWQGLGQFFTPHTHLTYYIPNRLKESHGLSKAGLESLAQASCQLIITCDTGSSDATEIAYAQTLGMDVIVTDHHTMPTDPLGAIALINSRQFPQDHPLRHLSGVAVAYKLIEALYHVWPEQVQEPLDHLLDLVAIGLIADLVELRGDCRYLAQRGIAQLQKSQRPGIRLLLDRCKAKGDRATDIGFGLGPRINAVSRIYGDAGLVVDLLTSKDEKYCRNLVNQVELANDRRKALQKDVFQDACTQVERLDLSTTRVIILMDDQWPAGVLGLVAGQLTQEYGRPVILLNGNGENPETAMAAGSARSYGGIDLYELFHSHGHLLDRYGGHPFAAGLRLPVRNISLLQAALNQSLGETLDIPNFGEKVITIDLEVKVHELGQALFRELYLLEPYGMGNPVPKLLLKNVTLTKIQQLTTKDSRGKRQNYSFTTFEFDRRAANLPNFDGIAWNYKAVDFPKGPCDLVIELGIDAKRKVYQARVIDIHPSQTLEVTTATDTLDWLWDYRQKPFPKLKTPVLMMRQCPQSWQDWRDWFQRAQAENLPLMLAYPLPQLSPPEHTWRIFVGTIKYLSHHREPVSRSELKLRLNLGDRSLDLGLRVLLVLGIHIETDRDPGHRDDLDIIYRFTWPQAPSYNMPSSGTALEQFFEALREEQFRYRYFGSIPLNTLKKVLSTG</sequence>
<evidence type="ECO:0000256" key="3">
    <source>
        <dbReference type="ARBA" id="ARBA00022722"/>
    </source>
</evidence>
<dbReference type="Pfam" id="PF01368">
    <property type="entry name" value="DHH"/>
    <property type="match status" value="1"/>
</dbReference>
<name>A0ABT6EXX0_9SYNE</name>
<evidence type="ECO:0000256" key="2">
    <source>
        <dbReference type="ARBA" id="ARBA00019841"/>
    </source>
</evidence>
<evidence type="ECO:0000256" key="4">
    <source>
        <dbReference type="ARBA" id="ARBA00022801"/>
    </source>
</evidence>
<comment type="similarity">
    <text evidence="1">Belongs to the RecJ family.</text>
</comment>
<evidence type="ECO:0000259" key="6">
    <source>
        <dbReference type="Pfam" id="PF01368"/>
    </source>
</evidence>
<proteinExistence type="inferred from homology"/>
<gene>
    <name evidence="9" type="primary">recJ</name>
    <name evidence="9" type="ORF">L3556_06875</name>
</gene>
<dbReference type="Gene3D" id="3.10.310.30">
    <property type="match status" value="1"/>
</dbReference>
<dbReference type="Gene3D" id="3.90.1640.30">
    <property type="match status" value="1"/>
</dbReference>
<organism evidence="9 10">
    <name type="scientific">Candidatus Synechococcus calcipolaris G9</name>
    <dbReference type="NCBI Taxonomy" id="1497997"/>
    <lineage>
        <taxon>Bacteria</taxon>
        <taxon>Bacillati</taxon>
        <taxon>Cyanobacteriota</taxon>
        <taxon>Cyanophyceae</taxon>
        <taxon>Synechococcales</taxon>
        <taxon>Synechococcaceae</taxon>
        <taxon>Synechococcus</taxon>
    </lineage>
</organism>
<evidence type="ECO:0000313" key="9">
    <source>
        <dbReference type="EMBL" id="MDG2990657.1"/>
    </source>
</evidence>
<evidence type="ECO:0000256" key="5">
    <source>
        <dbReference type="ARBA" id="ARBA00022839"/>
    </source>
</evidence>
<dbReference type="SUPFAM" id="SSF64182">
    <property type="entry name" value="DHH phosphoesterases"/>
    <property type="match status" value="1"/>
</dbReference>
<accession>A0ABT6EXX0</accession>
<dbReference type="EMBL" id="JAKKUT010000002">
    <property type="protein sequence ID" value="MDG2990657.1"/>
    <property type="molecule type" value="Genomic_DNA"/>
</dbReference>
<protein>
    <recommendedName>
        <fullName evidence="2">Single-stranded-DNA-specific exonuclease RecJ</fullName>
    </recommendedName>
</protein>
<dbReference type="PANTHER" id="PTHR30255">
    <property type="entry name" value="SINGLE-STRANDED-DNA-SPECIFIC EXONUCLEASE RECJ"/>
    <property type="match status" value="1"/>
</dbReference>
<evidence type="ECO:0000259" key="7">
    <source>
        <dbReference type="Pfam" id="PF02272"/>
    </source>
</evidence>
<dbReference type="InterPro" id="IPR038763">
    <property type="entry name" value="DHH_sf"/>
</dbReference>
<dbReference type="RefSeq" id="WP_277866563.1">
    <property type="nucleotide sequence ID" value="NZ_JAKKUT010000002.1"/>
</dbReference>
<dbReference type="InterPro" id="IPR041122">
    <property type="entry name" value="RecJ_OB"/>
</dbReference>
<dbReference type="InterPro" id="IPR051673">
    <property type="entry name" value="SSDNA_exonuclease_RecJ"/>
</dbReference>
<evidence type="ECO:0000256" key="1">
    <source>
        <dbReference type="ARBA" id="ARBA00005915"/>
    </source>
</evidence>
<keyword evidence="10" id="KW-1185">Reference proteome</keyword>
<comment type="caution">
    <text evidence="9">The sequence shown here is derived from an EMBL/GenBank/DDBJ whole genome shotgun (WGS) entry which is preliminary data.</text>
</comment>
<dbReference type="Pfam" id="PF17768">
    <property type="entry name" value="RecJ_OB"/>
    <property type="match status" value="1"/>
</dbReference>